<evidence type="ECO:0000256" key="1">
    <source>
        <dbReference type="SAM" id="Phobius"/>
    </source>
</evidence>
<keyword evidence="1" id="KW-0472">Membrane</keyword>
<feature type="transmembrane region" description="Helical" evidence="1">
    <location>
        <begin position="218"/>
        <end position="239"/>
    </location>
</feature>
<proteinExistence type="predicted"/>
<dbReference type="OrthoDB" id="2014201at2759"/>
<dbReference type="EMBL" id="CAJHUC010001551">
    <property type="protein sequence ID" value="CAD7701492.1"/>
    <property type="molecule type" value="Genomic_DNA"/>
</dbReference>
<keyword evidence="3" id="KW-1185">Reference proteome</keyword>
<dbReference type="Proteomes" id="UP000708148">
    <property type="component" value="Unassembled WGS sequence"/>
</dbReference>
<name>A0A8S1J6Z8_9CHLO</name>
<accession>A0A8S1J6Z8</accession>
<evidence type="ECO:0000313" key="2">
    <source>
        <dbReference type="EMBL" id="CAD7701492.1"/>
    </source>
</evidence>
<organism evidence="2 3">
    <name type="scientific">Ostreobium quekettii</name>
    <dbReference type="NCBI Taxonomy" id="121088"/>
    <lineage>
        <taxon>Eukaryota</taxon>
        <taxon>Viridiplantae</taxon>
        <taxon>Chlorophyta</taxon>
        <taxon>core chlorophytes</taxon>
        <taxon>Ulvophyceae</taxon>
        <taxon>TCBD clade</taxon>
        <taxon>Bryopsidales</taxon>
        <taxon>Ostreobineae</taxon>
        <taxon>Ostreobiaceae</taxon>
        <taxon>Ostreobium</taxon>
    </lineage>
</organism>
<keyword evidence="1" id="KW-1133">Transmembrane helix</keyword>
<evidence type="ECO:0000313" key="3">
    <source>
        <dbReference type="Proteomes" id="UP000708148"/>
    </source>
</evidence>
<comment type="caution">
    <text evidence="2">The sequence shown here is derived from an EMBL/GenBank/DDBJ whole genome shotgun (WGS) entry which is preliminary data.</text>
</comment>
<keyword evidence="1" id="KW-0812">Transmembrane</keyword>
<feature type="transmembrane region" description="Helical" evidence="1">
    <location>
        <begin position="118"/>
        <end position="144"/>
    </location>
</feature>
<gene>
    <name evidence="2" type="ORF">OSTQU699_LOCUS6851</name>
</gene>
<protein>
    <submittedName>
        <fullName evidence="2">Uncharacterized protein</fullName>
    </submittedName>
</protein>
<dbReference type="AlphaFoldDB" id="A0A8S1J6Z8"/>
<feature type="transmembrane region" description="Helical" evidence="1">
    <location>
        <begin position="245"/>
        <end position="267"/>
    </location>
</feature>
<feature type="transmembrane region" description="Helical" evidence="1">
    <location>
        <begin position="192"/>
        <end position="211"/>
    </location>
</feature>
<reference evidence="2" key="1">
    <citation type="submission" date="2020-12" db="EMBL/GenBank/DDBJ databases">
        <authorList>
            <person name="Iha C."/>
        </authorList>
    </citation>
    <scope>NUCLEOTIDE SEQUENCE</scope>
</reference>
<feature type="transmembrane region" description="Helical" evidence="1">
    <location>
        <begin position="165"/>
        <end position="186"/>
    </location>
</feature>
<sequence>MKQNVTRLSQDMHANGLDNGDQGFLNAFFPDLIEAPLFRPGSSHAPGGMYRLPFGYEMDHIYYYPRFRWEVPCSEKSAVTFPGVPALKPWLWWSWPLLPLALTWQRERQDIVGVQEEILLGIVGSLAVVLLGFMATNAVWYAMSQSAALQAHQRECLGGAPSNRAIALILAVGLVLCSALPILAVPSTTHPFLAWPLVVATSAALVHFLRAKFLLPSIVYWPLCGLTATLILTPLLPFRGLFDEIVWLLVCLFFMGLLCSKVVDVLLQGKYTAPVCRTGKRSMS</sequence>